<proteinExistence type="predicted"/>
<gene>
    <name evidence="1" type="ORF">HNP94_000973</name>
    <name evidence="2" type="ORF">HNP96_000051</name>
</gene>
<dbReference type="GeneID" id="36101312"/>
<evidence type="ECO:0000313" key="4">
    <source>
        <dbReference type="Proteomes" id="UP000590564"/>
    </source>
</evidence>
<dbReference type="Proteomes" id="UP000590564">
    <property type="component" value="Unassembled WGS sequence"/>
</dbReference>
<dbReference type="Proteomes" id="UP000567099">
    <property type="component" value="Unassembled WGS sequence"/>
</dbReference>
<name>A0A7J9PL42_METMI</name>
<organism evidence="1 3">
    <name type="scientific">Methanococcus maripaludis</name>
    <name type="common">Methanococcus deltae</name>
    <dbReference type="NCBI Taxonomy" id="39152"/>
    <lineage>
        <taxon>Archaea</taxon>
        <taxon>Methanobacteriati</taxon>
        <taxon>Methanobacteriota</taxon>
        <taxon>Methanomada group</taxon>
        <taxon>Methanococci</taxon>
        <taxon>Methanococcales</taxon>
        <taxon>Methanococcaceae</taxon>
        <taxon>Methanococcus</taxon>
    </lineage>
</organism>
<sequence>MIKICPYCLKPVEHFEKDYHKSEVKAVNVHTSNKNCSVLQTSFVKDQAKCSNIQSLKMNAGKIAKDLNLSEIQKKDFFNSIIKLKRDKNHLKDYVILQCALNTVLVGKYTLKQGITTKIL</sequence>
<accession>A0A7J9PL42</accession>
<dbReference type="EMBL" id="JACHED010000001">
    <property type="protein sequence ID" value="MBB6496030.1"/>
    <property type="molecule type" value="Genomic_DNA"/>
</dbReference>
<evidence type="ECO:0000313" key="3">
    <source>
        <dbReference type="Proteomes" id="UP000567099"/>
    </source>
</evidence>
<dbReference type="RefSeq" id="WP_104837301.1">
    <property type="nucleotide sequence ID" value="NZ_CP026606.1"/>
</dbReference>
<comment type="caution">
    <text evidence="1">The sequence shown here is derived from an EMBL/GenBank/DDBJ whole genome shotgun (WGS) entry which is preliminary data.</text>
</comment>
<reference evidence="1 3" key="1">
    <citation type="submission" date="2020-07" db="EMBL/GenBank/DDBJ databases">
        <title>Genomic Encyclopedia of Type Strains, Phase IV (KMG-V): Genome sequencing to study the core and pangenomes of soil and plant-associated prokaryotes.</title>
        <authorList>
            <person name="Whitman W."/>
        </authorList>
    </citation>
    <scope>NUCLEOTIDE SEQUENCE [LARGE SCALE GENOMIC DNA]</scope>
    <source>
        <strain evidence="1 3">C13</strain>
        <strain evidence="2 4">D1</strain>
    </source>
</reference>
<dbReference type="AlphaFoldDB" id="A0A7J9PL42"/>
<evidence type="ECO:0000313" key="2">
    <source>
        <dbReference type="EMBL" id="MBB6496030.1"/>
    </source>
</evidence>
<evidence type="ECO:0000313" key="1">
    <source>
        <dbReference type="EMBL" id="MBA2863973.1"/>
    </source>
</evidence>
<protein>
    <submittedName>
        <fullName evidence="1">CRISPR/Cas system CSM-associated protein Csm2 small subunit</fullName>
    </submittedName>
</protein>
<dbReference type="EMBL" id="JACDUO010000001">
    <property type="protein sequence ID" value="MBA2863973.1"/>
    <property type="molecule type" value="Genomic_DNA"/>
</dbReference>